<dbReference type="EMBL" id="KQ435794">
    <property type="protein sequence ID" value="KOX73763.1"/>
    <property type="molecule type" value="Genomic_DNA"/>
</dbReference>
<dbReference type="AlphaFoldDB" id="A0A0M9A158"/>
<protein>
    <submittedName>
        <fullName evidence="2">Uncharacterized protein</fullName>
    </submittedName>
</protein>
<gene>
    <name evidence="2" type="ORF">WN51_13841</name>
</gene>
<reference evidence="2 3" key="1">
    <citation type="submission" date="2015-07" db="EMBL/GenBank/DDBJ databases">
        <title>The genome of Melipona quadrifasciata.</title>
        <authorList>
            <person name="Pan H."/>
            <person name="Kapheim K."/>
        </authorList>
    </citation>
    <scope>NUCLEOTIDE SEQUENCE [LARGE SCALE GENOMIC DNA]</scope>
    <source>
        <strain evidence="2">0111107301</strain>
        <tissue evidence="2">Whole body</tissue>
    </source>
</reference>
<feature type="region of interest" description="Disordered" evidence="1">
    <location>
        <begin position="18"/>
        <end position="39"/>
    </location>
</feature>
<dbReference type="Proteomes" id="UP000053105">
    <property type="component" value="Unassembled WGS sequence"/>
</dbReference>
<keyword evidence="3" id="KW-1185">Reference proteome</keyword>
<sequence>MGSISRFPANTIYEVEGEAEVEDDVGGENSPKEDLSRSRRNTMARIVAAASYALRLW</sequence>
<name>A0A0M9A158_9HYME</name>
<evidence type="ECO:0000313" key="3">
    <source>
        <dbReference type="Proteomes" id="UP000053105"/>
    </source>
</evidence>
<accession>A0A0M9A158</accession>
<organism evidence="2 3">
    <name type="scientific">Melipona quadrifasciata</name>
    <dbReference type="NCBI Taxonomy" id="166423"/>
    <lineage>
        <taxon>Eukaryota</taxon>
        <taxon>Metazoa</taxon>
        <taxon>Ecdysozoa</taxon>
        <taxon>Arthropoda</taxon>
        <taxon>Hexapoda</taxon>
        <taxon>Insecta</taxon>
        <taxon>Pterygota</taxon>
        <taxon>Neoptera</taxon>
        <taxon>Endopterygota</taxon>
        <taxon>Hymenoptera</taxon>
        <taxon>Apocrita</taxon>
        <taxon>Aculeata</taxon>
        <taxon>Apoidea</taxon>
        <taxon>Anthophila</taxon>
        <taxon>Apidae</taxon>
        <taxon>Melipona</taxon>
    </lineage>
</organism>
<evidence type="ECO:0000256" key="1">
    <source>
        <dbReference type="SAM" id="MobiDB-lite"/>
    </source>
</evidence>
<proteinExistence type="predicted"/>
<evidence type="ECO:0000313" key="2">
    <source>
        <dbReference type="EMBL" id="KOX73763.1"/>
    </source>
</evidence>